<dbReference type="PANTHER" id="PTHR32305:SF15">
    <property type="entry name" value="PROTEIN RHSA-RELATED"/>
    <property type="match status" value="1"/>
</dbReference>
<keyword evidence="1" id="KW-0732">Signal</keyword>
<dbReference type="SMART" id="SM00282">
    <property type="entry name" value="LamG"/>
    <property type="match status" value="1"/>
</dbReference>
<dbReference type="InterPro" id="IPR006530">
    <property type="entry name" value="YD"/>
</dbReference>
<dbReference type="SUPFAM" id="SSF49899">
    <property type="entry name" value="Concanavalin A-like lectins/glucanases"/>
    <property type="match status" value="3"/>
</dbReference>
<organism evidence="6 7">
    <name type="scientific">Spirilliplanes yamanashiensis</name>
    <dbReference type="NCBI Taxonomy" id="42233"/>
    <lineage>
        <taxon>Bacteria</taxon>
        <taxon>Bacillati</taxon>
        <taxon>Actinomycetota</taxon>
        <taxon>Actinomycetes</taxon>
        <taxon>Micromonosporales</taxon>
        <taxon>Micromonosporaceae</taxon>
        <taxon>Spirilliplanes</taxon>
    </lineage>
</organism>
<feature type="region of interest" description="Disordered" evidence="4">
    <location>
        <begin position="54"/>
        <end position="141"/>
    </location>
</feature>
<feature type="compositionally biased region" description="Polar residues" evidence="4">
    <location>
        <begin position="121"/>
        <end position="136"/>
    </location>
</feature>
<dbReference type="PROSITE" id="PS50025">
    <property type="entry name" value="LAM_G_DOMAIN"/>
    <property type="match status" value="1"/>
</dbReference>
<dbReference type="Pfam" id="PF20148">
    <property type="entry name" value="DUF6531"/>
    <property type="match status" value="1"/>
</dbReference>
<dbReference type="Pfam" id="PF25023">
    <property type="entry name" value="TEN_YD-shell"/>
    <property type="match status" value="2"/>
</dbReference>
<name>A0A8J3Y6J4_9ACTN</name>
<dbReference type="SUPFAM" id="SSF51294">
    <property type="entry name" value="Hedgehog/intein (Hint) domain"/>
    <property type="match status" value="1"/>
</dbReference>
<dbReference type="Pfam" id="PF07591">
    <property type="entry name" value="PT-HINT"/>
    <property type="match status" value="1"/>
</dbReference>
<dbReference type="InterPro" id="IPR050708">
    <property type="entry name" value="T6SS_VgrG/RHS"/>
</dbReference>
<proteinExistence type="predicted"/>
<dbReference type="InterPro" id="IPR022385">
    <property type="entry name" value="Rhs_assc_core"/>
</dbReference>
<dbReference type="CDD" id="cd00110">
    <property type="entry name" value="LamG"/>
    <property type="match status" value="1"/>
</dbReference>
<dbReference type="EMBL" id="BOOY01000009">
    <property type="protein sequence ID" value="GIJ02362.1"/>
    <property type="molecule type" value="Genomic_DNA"/>
</dbReference>
<keyword evidence="2" id="KW-0677">Repeat</keyword>
<evidence type="ECO:0000259" key="5">
    <source>
        <dbReference type="PROSITE" id="PS50025"/>
    </source>
</evidence>
<dbReference type="InterPro" id="IPR003587">
    <property type="entry name" value="Hint_dom_N"/>
</dbReference>
<sequence length="3571" mass="377490">MLRAWKRVGVVVAAVLGLNVAVPPGAVPEGDFPISWMWSWLGQSSALASVTGLPQQERGPGALDGRPASAADTRAGGGTGRKPVQAPGTLDPYVPHDPSAAKTVADGEGTFDARTSKRLANRSTASTDVFQNADGSRTTRRYGRPVNYEAADGTFQPIDLDLVKRADGRLHMAANSIGVSVTSRIGRPTASAVRAAAAPAAQAEDVRRTEELATVTLPTGESFGYWLEGAAPATGVVDGIRSTYPAVLPATDLELETFDAGVKETLVLHSPDAPSSWVFPLRLKGLTPHLGEHNDVELRNAAGETVAWFPAGYMYDSKVDPRSGAPADSGDITYALLERDGGWALRVDASQAWLRDPARVFPVRVDPTASTVATGDVMVDNQPAANGNGNDLPVGTWDGGTHKYRSFIHFDKFDDQGFKGMRITAAKLKLHMTWAYRCNSTQPFTVRRISEKWTVAGQTDGAWPGPALTSATVGSLNPTPTSATCGNTGGDPTIGQWVTVPLNVTTFNDWSKGAANNGLALVAGEGAGDEPAFKRFTSANVSGGSFSPVLELTYAENVKPQIDARYPAANAVMPTLTPELIVRAKDGDAWPNKGLKYQFTVYDIKSPKVAVADSGSISSAAWTVPAGKLAWNGTYLWSAQVDDTVTKSGITLPWSFTTSVPQPLITSGLAQNPGKGYDPSTGNYTTSATDASVPTVGPSLALTRSYNSLDTRRTNAFGTGWASVLDMRATQVKDAAGTVQTVAVTYPTGQDLAFGRRPDGSFTPPQGRFATFTETKSGTTLTGYTLTDKDASVYAFGRAAGAGVYRLTSITDANGRRLTVTHDAAGNPEKLTAASGRSLTLRWATPTGSTQPHVTQVITDRADPARPESAGTWTYTYGADDRLERVCQPDGADQCWKYGHADTSQYANTVLNAGPTSYWPLRETAGQTAASAVLSNAGTDNARYADVALGQPAGLAGSEATTAGFNGTSSHVQLPGKLIANGQYQTVSMWFRTSTPNGVLFSYNGTPVTKGSATSDYTPALYVDKNGNLRGQFWMGSAAKTMNSGIKVTDGKWHHVALAGAGDSQTLYVDGVARATLAGTIVTWSAASSNNVVVGAGFVGGSWPDHANSGKAPAPATYFNGAISDVAVFNQALTGGTVAQLRNAGVTKQPVLDRVVRPSGGVTAAVAYDRVTGNVAQVTDENGGTWKLAAPTVVGSSDVYAASVLGARPADYFRLAESDVGDPVNEVAGGDAGFNQVTLGVPGPFEDATAASFNGTSSYLEMPEADVPSTDPASISMWFKMANRSTAGGILYGYQTVEMSEVASNEGAWVPAIYVGTDGKLRGGLWTGKVQSIVSKNAVNDGKWHHVVLSAAPATQSLYLDGQLVGKLDGDLKPTAAVHAYVGAGKWSAGWTGSTTTPAAGYFPGSIAEVAYVPSTLSVDQVSAHWAAAKQTAPVAVTMVAGVAKAVPMPVSRVTVTGPSGEQLVSSYDLVNGNRLVAQGDALGNETRFGYDVGGFGSLIYDPNGVWTQNLQDVRGNTKQTITCQNQAANKCSSVYFTYYPDATSTTLAPDARNDLMLTSRDGRSASATDNTYLTSYAYDAQGNRTAVTDPLGRVTATTYTTATTAAVGGGVTPAGLPTTVVTPGGAKQTVRYYATGDVAEVTDPAGKVTTFTYDGLGRRATQTEVTDTHPQGLVTTYTYDAMGRAKTVRDPGVTNRVTGAVHTKLTTNEYDRDGNTTAVIEQDLTGGDATRTQRHTFNEYGQETSDTSPGGRTTVYRYDAYGRIAEEESDDGGVVRNAYDAAGRLLTSTLLGWTGDPNDPQPAKDLVVVSRSYDPAGRLASETDAMGWTTSHTYTDDGLQAKTTRTDGEKTVVLAENFYDAAGNVTKAITNQGATATEYTYDAANRQTSSRTDPTGVDRLTELTYDADDNVVSTVHREGDGKGGAYFDVSSVLSSFSATGALLTETTHTGSRYDPVARWSLAEKAGNSAPDSVGSLTGALDTGASWSAERDGGLLLNGSGSVETPGPALNTTSSYTVAAWVKLTTKSGNRTVLSQDGERASAFYLQYKATSDRWSMTVPSADADSWSGQNTFSTSVPQLDTWTHLAAAYDATDRSMKLYVNGKLEGSTILNKPLPSHNAFVIGRGKYAGGATDRWAGAVRDVRVYQHAVTNIERNILNGGLDSGQVVRTIHKRDRNGRIVSTVDPNGNTTYFANDEAGRPVRTTAPAALSETATGGSVMANAVSWTGYNTFGETTDTKDENGNWSVTTFDADGRATSSKLPRYTAPGTSEAVVPEVVNNYDPSGRLESVRDPLGKTTRYTYDQLDRLAKVTAANGGETRYRYNLVGDVLQMTDPNGAVNAATWDFLGRQVTTTTAVRQTGKQLTTDYRYGYGGWLAETVSPGKVTTKTTYDATGRPLTETDGAGNITRFEYGGGYTSTYLPDGTEITENRDSAGRVTRVLTQGAEGEWHTAHTSYDPAGNVVESTDPNVNTTTFEYDATNMLVKQIQPISDSDHIETTFGYDLAGNRTRFTDGRRNAFWTTYNSLGLPESQIEPATAAHPDLADRTFTTAYDRAGRPAKQVLPGGVTLTSEYDEMGKLRKQVGAGAEAATENREFDYDTGGRMTKFSGVGGTNVLSYDDRGLPTSITGPSGNTTFSYTDDGEVAEREDAAGRTSFTYDSAGRVKTLANTTAGIRESYDYNKLSQVEKVTFGTGNTRNIAFDDFNRPIVDELKTGAGASIAKIEYEYDDNDNLLRKKTTGFAGSADNSYEYDYADRLVAWNDGTKITAYAYDKSGNRVQNGEKLFTYDERNRLKTANGTSYAYTPRGTLASAGGQTTRSDAFGQVVNQASQTYRYDALGRSIRDGFSYSGLGNDLAADGSATYVRDSAGDVVATRSAGATRNVWTDQHDDVVGQFTADSPTLIGSATYDPLGAVLQSTGLVGGLGYQSEWKDTATNRVNMHARWYNVDTGQFDTRDMASVSPVPDSVSANRYQYGDANPLKNTDPTGHWSFKGAWNKAKSAVSSVVSTAWTATKNYVQSTAFYRGAVSVYNYAARAVKAVGRTISKAVHSVSKAWSSAKNWVQKTANSARKWVAQKAKSIAAAVERTRIFQAHKKAFAKVARGIGKTVSVIQDGVAATKKFVQNNKNMLLEIAAIGGAILAGVACTAVTAGVGAIACMAGTAALINLAKDGLQGDINSLGDALGSLGTGALSGLAGGAGGLIAAKVGTAVAARVGTGWAGRLATEAAQNGVEDVVGQAVTTGRVDVKSSVLGMVPGLSLLNRKGGGSGGSGLQSAVGVAGVSVGGGHGCLTAPAKGAKHSFDPDTEVLMADGSTRPIKDVNVGDKVEAKDPETGKSGDRQVTAIHRNLDRELTDLKVRNNKGKTYVLKTTQNHPFWNATDRKWTDAKNLRRGTKLGVEGSGVVVAAVRNYHGKREMRDLTVADIHTYYVTAGDTPVLVHNNNRSRNSADCGPTVYRQLNYDDRTAFDKGEDLQPRGTTGSITDHILNRPTKHISASVTEGATERFASGQGMVAIDVNKAIAGGAKFIDHNNVMQAANRSGDSRVVRDARRAEEVLFVGSIPHDAITLIRNR</sequence>
<dbReference type="PANTHER" id="PTHR32305">
    <property type="match status" value="1"/>
</dbReference>
<comment type="caution">
    <text evidence="6">The sequence shown here is derived from an EMBL/GenBank/DDBJ whole genome shotgun (WGS) entry which is preliminary data.</text>
</comment>
<dbReference type="SMART" id="SM00560">
    <property type="entry name" value="LamGL"/>
    <property type="match status" value="1"/>
</dbReference>
<dbReference type="Gene3D" id="2.170.16.10">
    <property type="entry name" value="Hedgehog/Intein (Hint) domain"/>
    <property type="match status" value="1"/>
</dbReference>
<evidence type="ECO:0000256" key="3">
    <source>
        <dbReference type="ARBA" id="ARBA00023157"/>
    </source>
</evidence>
<dbReference type="Pfam" id="PF13385">
    <property type="entry name" value="Laminin_G_3"/>
    <property type="match status" value="3"/>
</dbReference>
<protein>
    <recommendedName>
        <fullName evidence="5">Laminin G domain-containing protein</fullName>
    </recommendedName>
</protein>
<keyword evidence="3" id="KW-1015">Disulfide bond</keyword>
<evidence type="ECO:0000256" key="2">
    <source>
        <dbReference type="ARBA" id="ARBA00022737"/>
    </source>
</evidence>
<dbReference type="InterPro" id="IPR001791">
    <property type="entry name" value="Laminin_G"/>
</dbReference>
<dbReference type="RefSeq" id="WP_203937676.1">
    <property type="nucleotide sequence ID" value="NZ_BAAAGJ010000012.1"/>
</dbReference>
<dbReference type="InterPro" id="IPR036844">
    <property type="entry name" value="Hint_dom_sf"/>
</dbReference>
<dbReference type="InterPro" id="IPR013320">
    <property type="entry name" value="ConA-like_dom_sf"/>
</dbReference>
<accession>A0A8J3Y6J4</accession>
<dbReference type="Gene3D" id="2.60.120.200">
    <property type="match status" value="3"/>
</dbReference>
<dbReference type="CDD" id="cd00081">
    <property type="entry name" value="Hint"/>
    <property type="match status" value="1"/>
</dbReference>
<dbReference type="Proteomes" id="UP000652013">
    <property type="component" value="Unassembled WGS sequence"/>
</dbReference>
<dbReference type="Gene3D" id="2.180.10.10">
    <property type="entry name" value="RHS repeat-associated core"/>
    <property type="match status" value="3"/>
</dbReference>
<reference evidence="6" key="1">
    <citation type="submission" date="2021-01" db="EMBL/GenBank/DDBJ databases">
        <title>Whole genome shotgun sequence of Spirilliplanes yamanashiensis NBRC 15828.</title>
        <authorList>
            <person name="Komaki H."/>
            <person name="Tamura T."/>
        </authorList>
    </citation>
    <scope>NUCLEOTIDE SEQUENCE</scope>
    <source>
        <strain evidence="6">NBRC 15828</strain>
    </source>
</reference>
<dbReference type="Pfam" id="PF05593">
    <property type="entry name" value="RHS_repeat"/>
    <property type="match status" value="7"/>
</dbReference>
<evidence type="ECO:0000256" key="4">
    <source>
        <dbReference type="SAM" id="MobiDB-lite"/>
    </source>
</evidence>
<keyword evidence="7" id="KW-1185">Reference proteome</keyword>
<dbReference type="InterPro" id="IPR056823">
    <property type="entry name" value="TEN-like_YD-shell"/>
</dbReference>
<dbReference type="NCBIfam" id="TIGR03696">
    <property type="entry name" value="Rhs_assc_core"/>
    <property type="match status" value="1"/>
</dbReference>
<feature type="domain" description="Laminin G" evidence="5">
    <location>
        <begin position="961"/>
        <end position="1151"/>
    </location>
</feature>
<dbReference type="SMART" id="SM00306">
    <property type="entry name" value="HintN"/>
    <property type="match status" value="1"/>
</dbReference>
<evidence type="ECO:0000313" key="6">
    <source>
        <dbReference type="EMBL" id="GIJ02362.1"/>
    </source>
</evidence>
<dbReference type="InterPro" id="IPR031325">
    <property type="entry name" value="RHS_repeat"/>
</dbReference>
<dbReference type="InterPro" id="IPR045351">
    <property type="entry name" value="DUF6531"/>
</dbReference>
<dbReference type="InterPro" id="IPR006558">
    <property type="entry name" value="LamG-like"/>
</dbReference>
<dbReference type="NCBIfam" id="TIGR01643">
    <property type="entry name" value="YD_repeat_2x"/>
    <property type="match status" value="7"/>
</dbReference>
<evidence type="ECO:0000313" key="7">
    <source>
        <dbReference type="Proteomes" id="UP000652013"/>
    </source>
</evidence>
<evidence type="ECO:0000256" key="1">
    <source>
        <dbReference type="ARBA" id="ARBA00022729"/>
    </source>
</evidence>
<gene>
    <name evidence="6" type="ORF">Sya03_17140</name>
</gene>